<accession>A0A5B2XG34</accession>
<comment type="caution">
    <text evidence="1">The sequence shown here is derived from an EMBL/GenBank/DDBJ whole genome shotgun (WGS) entry which is preliminary data.</text>
</comment>
<organism evidence="1 2">
    <name type="scientific">Solihabitans fulvus</name>
    <dbReference type="NCBI Taxonomy" id="1892852"/>
    <lineage>
        <taxon>Bacteria</taxon>
        <taxon>Bacillati</taxon>
        <taxon>Actinomycetota</taxon>
        <taxon>Actinomycetes</taxon>
        <taxon>Pseudonocardiales</taxon>
        <taxon>Pseudonocardiaceae</taxon>
        <taxon>Solihabitans</taxon>
    </lineage>
</organism>
<dbReference type="RefSeq" id="WP_149850205.1">
    <property type="nucleotide sequence ID" value="NZ_VUOB01000024.1"/>
</dbReference>
<evidence type="ECO:0000313" key="2">
    <source>
        <dbReference type="Proteomes" id="UP000323454"/>
    </source>
</evidence>
<gene>
    <name evidence="1" type="ORF">F0L68_15140</name>
</gene>
<dbReference type="AlphaFoldDB" id="A0A5B2XG34"/>
<proteinExistence type="predicted"/>
<keyword evidence="2" id="KW-1185">Reference proteome</keyword>
<reference evidence="1 2" key="1">
    <citation type="submission" date="2019-09" db="EMBL/GenBank/DDBJ databases">
        <title>Goodfellowia gen. nov., a new genus of the Pseudonocardineae related to Actinoalloteichus, containing Goodfellowia coeruleoviolacea gen. nov., comb. nov. gen. nov., comb. nov.</title>
        <authorList>
            <person name="Labeda D."/>
        </authorList>
    </citation>
    <scope>NUCLEOTIDE SEQUENCE [LARGE SCALE GENOMIC DNA]</scope>
    <source>
        <strain evidence="1 2">AN110305</strain>
    </source>
</reference>
<dbReference type="Proteomes" id="UP000323454">
    <property type="component" value="Unassembled WGS sequence"/>
</dbReference>
<dbReference type="Gene3D" id="1.25.40.10">
    <property type="entry name" value="Tetratricopeptide repeat domain"/>
    <property type="match status" value="1"/>
</dbReference>
<name>A0A5B2XG34_9PSEU</name>
<dbReference type="EMBL" id="VUOB01000024">
    <property type="protein sequence ID" value="KAA2261851.1"/>
    <property type="molecule type" value="Genomic_DNA"/>
</dbReference>
<dbReference type="OrthoDB" id="3213425at2"/>
<evidence type="ECO:0000313" key="1">
    <source>
        <dbReference type="EMBL" id="KAA2261851.1"/>
    </source>
</evidence>
<sequence>MQRHDDPHPTVPHHVGMADVRRIEAITAQCRAMDYRKGGGSCRQAVLDHLAETRPLLWATASDKVTARLYSAVADLHNLAGWTCFDTGLVPDARAQFGHALDLARLAPNPGLTANIYYRIGRVHLHHDQPDQATTCFQLGEHVARRAGSAHALAILSANQAWAAATMGHATDAVRLLEQARLAFTRSTSHPPAPWTAFFDQTDLTAITGVIHAELAVHVDPTYATDAIPELTAAAAGFGPDMARSRAFSLTALATAHLVDGNLDDGVRVGLRAVDTAAYLDCTRVLDRLRPLRNEACRHQRHSDTCDLIDHITTLRAAATNASSVSQDRLEGTG</sequence>
<dbReference type="SUPFAM" id="SSF48452">
    <property type="entry name" value="TPR-like"/>
    <property type="match status" value="1"/>
</dbReference>
<protein>
    <submittedName>
        <fullName evidence="1">Tetratricopeptide repeat protein</fullName>
    </submittedName>
</protein>
<dbReference type="InterPro" id="IPR011990">
    <property type="entry name" value="TPR-like_helical_dom_sf"/>
</dbReference>
<reference evidence="1 2" key="2">
    <citation type="submission" date="2019-09" db="EMBL/GenBank/DDBJ databases">
        <authorList>
            <person name="Jin C."/>
        </authorList>
    </citation>
    <scope>NUCLEOTIDE SEQUENCE [LARGE SCALE GENOMIC DNA]</scope>
    <source>
        <strain evidence="1 2">AN110305</strain>
    </source>
</reference>